<evidence type="ECO:0000313" key="9">
    <source>
        <dbReference type="EMBL" id="KFD71860.1"/>
    </source>
</evidence>
<name>A0A085NQW4_9BILA</name>
<dbReference type="Pfam" id="PF00328">
    <property type="entry name" value="His_Phos_2"/>
    <property type="match status" value="1"/>
</dbReference>
<dbReference type="AlphaFoldDB" id="A0A085NQW4"/>
<dbReference type="InterPro" id="IPR033379">
    <property type="entry name" value="Acid_Pase_AS"/>
</dbReference>
<dbReference type="EMBL" id="KL367480">
    <property type="protein sequence ID" value="KFD71860.1"/>
    <property type="molecule type" value="Genomic_DNA"/>
</dbReference>
<dbReference type="PANTHER" id="PTHR11567">
    <property type="entry name" value="ACID PHOSPHATASE-RELATED"/>
    <property type="match status" value="1"/>
</dbReference>
<gene>
    <name evidence="9" type="ORF">M514_15970</name>
</gene>
<evidence type="ECO:0000256" key="5">
    <source>
        <dbReference type="ARBA" id="ARBA00022801"/>
    </source>
</evidence>
<reference evidence="9" key="1">
    <citation type="journal article" date="2014" name="Nat. Genet.">
        <title>Genome and transcriptome of the porcine whipworm Trichuris suis.</title>
        <authorList>
            <person name="Jex A.R."/>
            <person name="Nejsum P."/>
            <person name="Schwarz E.M."/>
            <person name="Hu L."/>
            <person name="Young N.D."/>
            <person name="Hall R.S."/>
            <person name="Korhonen P.K."/>
            <person name="Liao S."/>
            <person name="Thamsborg S."/>
            <person name="Xia J."/>
            <person name="Xu P."/>
            <person name="Wang S."/>
            <person name="Scheerlinck J.P."/>
            <person name="Hofmann A."/>
            <person name="Sternberg P.W."/>
            <person name="Wang J."/>
            <person name="Gasser R.B."/>
        </authorList>
    </citation>
    <scope>NUCLEOTIDE SEQUENCE [LARGE SCALE GENOMIC DNA]</scope>
    <source>
        <strain evidence="9">DCEP-RM93F</strain>
    </source>
</reference>
<evidence type="ECO:0000256" key="1">
    <source>
        <dbReference type="ARBA" id="ARBA00000032"/>
    </source>
</evidence>
<evidence type="ECO:0000256" key="6">
    <source>
        <dbReference type="ARBA" id="ARBA00023157"/>
    </source>
</evidence>
<dbReference type="Proteomes" id="UP000030758">
    <property type="component" value="Unassembled WGS sequence"/>
</dbReference>
<protein>
    <recommendedName>
        <fullName evidence="3">acid phosphatase</fullName>
        <ecNumber evidence="3">3.1.3.2</ecNumber>
    </recommendedName>
</protein>
<dbReference type="InterPro" id="IPR000560">
    <property type="entry name" value="His_Pase_clade-2"/>
</dbReference>
<dbReference type="PROSITE" id="PS00616">
    <property type="entry name" value="HIS_ACID_PHOSPHAT_1"/>
    <property type="match status" value="1"/>
</dbReference>
<evidence type="ECO:0000256" key="3">
    <source>
        <dbReference type="ARBA" id="ARBA00012646"/>
    </source>
</evidence>
<evidence type="ECO:0000256" key="4">
    <source>
        <dbReference type="ARBA" id="ARBA00022729"/>
    </source>
</evidence>
<comment type="catalytic activity">
    <reaction evidence="1">
        <text>a phosphate monoester + H2O = an alcohol + phosphate</text>
        <dbReference type="Rhea" id="RHEA:15017"/>
        <dbReference type="ChEBI" id="CHEBI:15377"/>
        <dbReference type="ChEBI" id="CHEBI:30879"/>
        <dbReference type="ChEBI" id="CHEBI:43474"/>
        <dbReference type="ChEBI" id="CHEBI:67140"/>
        <dbReference type="EC" id="3.1.3.2"/>
    </reaction>
</comment>
<keyword evidence="7" id="KW-0325">Glycoprotein</keyword>
<organism evidence="9">
    <name type="scientific">Trichuris suis</name>
    <name type="common">pig whipworm</name>
    <dbReference type="NCBI Taxonomy" id="68888"/>
    <lineage>
        <taxon>Eukaryota</taxon>
        <taxon>Metazoa</taxon>
        <taxon>Ecdysozoa</taxon>
        <taxon>Nematoda</taxon>
        <taxon>Enoplea</taxon>
        <taxon>Dorylaimia</taxon>
        <taxon>Trichinellida</taxon>
        <taxon>Trichuridae</taxon>
        <taxon>Trichuris</taxon>
    </lineage>
</organism>
<accession>A0A085NQW4</accession>
<comment type="similarity">
    <text evidence="2">Belongs to the histidine acid phosphatase family.</text>
</comment>
<dbReference type="CDD" id="cd07061">
    <property type="entry name" value="HP_HAP_like"/>
    <property type="match status" value="1"/>
</dbReference>
<sequence length="386" mass="44307">MGFTQRIIFLLLAVSHVSSDIESDKAMEPENISPAKFEALHYAKLKLQSLLTKLKDFWEELQTLLSSVLVGLGDKVNSKELRLVVAVWRHGSRAPVTNFFRLPDDQIAAQWPKGLAELTTKGIREQRLLGEFLQERYKEFMTNYSTETTLDVTYANCPPPYRPFISKVAQSSSEKSVSLIDPKLLQLLEVKLGRKLHKIELFLLAETIICYNYDGRTSLLPEWLNIPGVYEKVEQSYAMALFAQQMNPEVQRLRGSNLFKEIADRLTKKATEGEANKLQFIGYSTHDMTLLALLADWGVLEPRLFPEFSSCIMVELYERASIHYIEIWYRRGHGKKLVQLKVKDCKEPCKLQEFVAIAEKYASVNITADCEKFKEQGLKFVDQKLI</sequence>
<evidence type="ECO:0000256" key="2">
    <source>
        <dbReference type="ARBA" id="ARBA00005375"/>
    </source>
</evidence>
<feature type="signal peptide" evidence="8">
    <location>
        <begin position="1"/>
        <end position="19"/>
    </location>
</feature>
<dbReference type="SUPFAM" id="SSF53254">
    <property type="entry name" value="Phosphoglycerate mutase-like"/>
    <property type="match status" value="1"/>
</dbReference>
<keyword evidence="6" id="KW-1015">Disulfide bond</keyword>
<feature type="chain" id="PRO_5001796221" description="acid phosphatase" evidence="8">
    <location>
        <begin position="20"/>
        <end position="386"/>
    </location>
</feature>
<dbReference type="GO" id="GO:0003993">
    <property type="term" value="F:acid phosphatase activity"/>
    <property type="evidence" value="ECO:0007669"/>
    <property type="project" value="UniProtKB-EC"/>
</dbReference>
<proteinExistence type="inferred from homology"/>
<evidence type="ECO:0000256" key="7">
    <source>
        <dbReference type="ARBA" id="ARBA00023180"/>
    </source>
</evidence>
<keyword evidence="4 8" id="KW-0732">Signal</keyword>
<dbReference type="Gene3D" id="3.40.50.1240">
    <property type="entry name" value="Phosphoglycerate mutase-like"/>
    <property type="match status" value="2"/>
</dbReference>
<dbReference type="InterPro" id="IPR050645">
    <property type="entry name" value="Histidine_acid_phosphatase"/>
</dbReference>
<evidence type="ECO:0000256" key="8">
    <source>
        <dbReference type="SAM" id="SignalP"/>
    </source>
</evidence>
<dbReference type="InterPro" id="IPR029033">
    <property type="entry name" value="His_PPase_superfam"/>
</dbReference>
<dbReference type="EC" id="3.1.3.2" evidence="3"/>
<dbReference type="PANTHER" id="PTHR11567:SF211">
    <property type="entry name" value="PROSTATIC ACID PHOSPHATASE"/>
    <property type="match status" value="1"/>
</dbReference>
<keyword evidence="5" id="KW-0378">Hydrolase</keyword>